<name>A0AAN8X3C8_HALRR</name>
<protein>
    <submittedName>
        <fullName evidence="1">Uncharacterized protein</fullName>
    </submittedName>
</protein>
<dbReference type="EMBL" id="JAXCGZ010010718">
    <property type="protein sequence ID" value="KAK7075431.1"/>
    <property type="molecule type" value="Genomic_DNA"/>
</dbReference>
<reference evidence="1 2" key="1">
    <citation type="submission" date="2023-11" db="EMBL/GenBank/DDBJ databases">
        <title>Halocaridina rubra genome assembly.</title>
        <authorList>
            <person name="Smith C."/>
        </authorList>
    </citation>
    <scope>NUCLEOTIDE SEQUENCE [LARGE SCALE GENOMIC DNA]</scope>
    <source>
        <strain evidence="1">EP-1</strain>
        <tissue evidence="1">Whole</tissue>
    </source>
</reference>
<comment type="caution">
    <text evidence="1">The sequence shown here is derived from an EMBL/GenBank/DDBJ whole genome shotgun (WGS) entry which is preliminary data.</text>
</comment>
<evidence type="ECO:0000313" key="1">
    <source>
        <dbReference type="EMBL" id="KAK7075431.1"/>
    </source>
</evidence>
<sequence>MKLDSTHQIARHAKPRYNTFGYQALRARPRYSVILNINTSVCKAQAVASATLRRQVIFNDP</sequence>
<evidence type="ECO:0000313" key="2">
    <source>
        <dbReference type="Proteomes" id="UP001381693"/>
    </source>
</evidence>
<dbReference type="Proteomes" id="UP001381693">
    <property type="component" value="Unassembled WGS sequence"/>
</dbReference>
<proteinExistence type="predicted"/>
<accession>A0AAN8X3C8</accession>
<dbReference type="AlphaFoldDB" id="A0AAN8X3C8"/>
<gene>
    <name evidence="1" type="ORF">SK128_011515</name>
</gene>
<keyword evidence="2" id="KW-1185">Reference proteome</keyword>
<organism evidence="1 2">
    <name type="scientific">Halocaridina rubra</name>
    <name type="common">Hawaiian red shrimp</name>
    <dbReference type="NCBI Taxonomy" id="373956"/>
    <lineage>
        <taxon>Eukaryota</taxon>
        <taxon>Metazoa</taxon>
        <taxon>Ecdysozoa</taxon>
        <taxon>Arthropoda</taxon>
        <taxon>Crustacea</taxon>
        <taxon>Multicrustacea</taxon>
        <taxon>Malacostraca</taxon>
        <taxon>Eumalacostraca</taxon>
        <taxon>Eucarida</taxon>
        <taxon>Decapoda</taxon>
        <taxon>Pleocyemata</taxon>
        <taxon>Caridea</taxon>
        <taxon>Atyoidea</taxon>
        <taxon>Atyidae</taxon>
        <taxon>Halocaridina</taxon>
    </lineage>
</organism>